<dbReference type="SUPFAM" id="SSF47336">
    <property type="entry name" value="ACP-like"/>
    <property type="match status" value="1"/>
</dbReference>
<dbReference type="Gene3D" id="1.10.1200.10">
    <property type="entry name" value="ACP-like"/>
    <property type="match status" value="1"/>
</dbReference>
<reference evidence="3" key="1">
    <citation type="journal article" date="2014" name="Environ. Microbiol.">
        <title>Comparative genomics of the marine bacterial genus Glaciecola reveals the high degree of genomic diversity and genomic characteristic for cold adaptation.</title>
        <authorList>
            <person name="Qin Q.L."/>
            <person name="Xie B.B."/>
            <person name="Yu Y."/>
            <person name="Shu Y.L."/>
            <person name="Rong J.C."/>
            <person name="Zhang Y.J."/>
            <person name="Zhao D.L."/>
            <person name="Chen X.L."/>
            <person name="Zhang X.Y."/>
            <person name="Chen B."/>
            <person name="Zhou B.C."/>
            <person name="Zhang Y.Z."/>
        </authorList>
    </citation>
    <scope>NUCLEOTIDE SEQUENCE [LARGE SCALE GENOMIC DNA]</scope>
    <source>
        <strain evidence="3">ACAM 615</strain>
    </source>
</reference>
<dbReference type="AlphaFoldDB" id="K6Y332"/>
<comment type="caution">
    <text evidence="2">The sequence shown here is derived from an EMBL/GenBank/DDBJ whole genome shotgun (WGS) entry which is preliminary data.</text>
</comment>
<dbReference type="Proteomes" id="UP000006251">
    <property type="component" value="Unassembled WGS sequence"/>
</dbReference>
<name>K6Y332_9ALTE</name>
<dbReference type="EMBL" id="BAEQ01000007">
    <property type="protein sequence ID" value="GAC27219.1"/>
    <property type="molecule type" value="Genomic_DNA"/>
</dbReference>
<keyword evidence="3" id="KW-1185">Reference proteome</keyword>
<dbReference type="STRING" id="1121922.GCA_000428905_03479"/>
<evidence type="ECO:0000259" key="1">
    <source>
        <dbReference type="PROSITE" id="PS50075"/>
    </source>
</evidence>
<proteinExistence type="predicted"/>
<evidence type="ECO:0000313" key="2">
    <source>
        <dbReference type="EMBL" id="GAC27219.1"/>
    </source>
</evidence>
<evidence type="ECO:0000313" key="3">
    <source>
        <dbReference type="Proteomes" id="UP000006251"/>
    </source>
</evidence>
<sequence>MEYNQQLKNVLSEILNIDTSNFMHSTKLLGELSELDSMSIVLLLIEIEKRFSLEIDIADLEAKHFETFGNLASFIKNPLTV</sequence>
<accession>K6Y332</accession>
<organism evidence="2 3">
    <name type="scientific">Brumicola pallidula DSM 14239 = ACAM 615</name>
    <dbReference type="NCBI Taxonomy" id="1121922"/>
    <lineage>
        <taxon>Bacteria</taxon>
        <taxon>Pseudomonadati</taxon>
        <taxon>Pseudomonadota</taxon>
        <taxon>Gammaproteobacteria</taxon>
        <taxon>Alteromonadales</taxon>
        <taxon>Alteromonadaceae</taxon>
        <taxon>Brumicola</taxon>
    </lineage>
</organism>
<dbReference type="Pfam" id="PF00550">
    <property type="entry name" value="PP-binding"/>
    <property type="match status" value="1"/>
</dbReference>
<gene>
    <name evidence="2" type="ORF">GPAL_0339</name>
</gene>
<protein>
    <recommendedName>
        <fullName evidence="1">Carrier domain-containing protein</fullName>
    </recommendedName>
</protein>
<dbReference type="RefSeq" id="WP_006008554.1">
    <property type="nucleotide sequence ID" value="NZ_AUAV01000022.1"/>
</dbReference>
<dbReference type="OrthoDB" id="8527261at2"/>
<dbReference type="InterPro" id="IPR009081">
    <property type="entry name" value="PP-bd_ACP"/>
</dbReference>
<feature type="domain" description="Carrier" evidence="1">
    <location>
        <begin position="1"/>
        <end position="79"/>
    </location>
</feature>
<dbReference type="InterPro" id="IPR036736">
    <property type="entry name" value="ACP-like_sf"/>
</dbReference>
<dbReference type="PROSITE" id="PS50075">
    <property type="entry name" value="CARRIER"/>
    <property type="match status" value="1"/>
</dbReference>